<dbReference type="GO" id="GO:0016758">
    <property type="term" value="F:hexosyltransferase activity"/>
    <property type="evidence" value="ECO:0007669"/>
    <property type="project" value="InterPro"/>
</dbReference>
<dbReference type="Gene3D" id="3.40.50.2000">
    <property type="entry name" value="Glycogen Phosphorylase B"/>
    <property type="match status" value="2"/>
</dbReference>
<dbReference type="SUPFAM" id="SSF53756">
    <property type="entry name" value="UDP-Glycosyltransferase/glycogen phosphorylase"/>
    <property type="match status" value="1"/>
</dbReference>
<dbReference type="Pfam" id="PF00561">
    <property type="entry name" value="Abhydrolase_1"/>
    <property type="match status" value="1"/>
</dbReference>
<dbReference type="Pfam" id="PF04101">
    <property type="entry name" value="Glyco_tran_28_C"/>
    <property type="match status" value="1"/>
</dbReference>
<keyword evidence="4" id="KW-1185">Reference proteome</keyword>
<dbReference type="OrthoDB" id="8680283at2"/>
<evidence type="ECO:0000313" key="4">
    <source>
        <dbReference type="Proteomes" id="UP000295560"/>
    </source>
</evidence>
<comment type="caution">
    <text evidence="3">The sequence shown here is derived from an EMBL/GenBank/DDBJ whole genome shotgun (WGS) entry which is preliminary data.</text>
</comment>
<organism evidence="3 4">
    <name type="scientific">Pseudonocardia endophytica</name>
    <dbReference type="NCBI Taxonomy" id="401976"/>
    <lineage>
        <taxon>Bacteria</taxon>
        <taxon>Bacillati</taxon>
        <taxon>Actinomycetota</taxon>
        <taxon>Actinomycetes</taxon>
        <taxon>Pseudonocardiales</taxon>
        <taxon>Pseudonocardiaceae</taxon>
        <taxon>Pseudonocardia</taxon>
    </lineage>
</organism>
<dbReference type="InterPro" id="IPR029058">
    <property type="entry name" value="AB_hydrolase_fold"/>
</dbReference>
<proteinExistence type="predicted"/>
<protein>
    <submittedName>
        <fullName evidence="3">Pimeloyl-ACP methyl ester carboxylesterase</fullName>
    </submittedName>
</protein>
<evidence type="ECO:0000313" key="3">
    <source>
        <dbReference type="EMBL" id="TCK27266.1"/>
    </source>
</evidence>
<reference evidence="3 4" key="1">
    <citation type="submission" date="2019-03" db="EMBL/GenBank/DDBJ databases">
        <title>Sequencing the genomes of 1000 actinobacteria strains.</title>
        <authorList>
            <person name="Klenk H.-P."/>
        </authorList>
    </citation>
    <scope>NUCLEOTIDE SEQUENCE [LARGE SCALE GENOMIC DNA]</scope>
    <source>
        <strain evidence="3 4">DSM 44969</strain>
    </source>
</reference>
<accession>A0A4V2PJ58</accession>
<dbReference type="AlphaFoldDB" id="A0A4V2PJ58"/>
<sequence>MRARYPDVEATLERDGVTIRYEVHGTGGPALLLPSSMPLVQARQWKAQVPFLARCFRVIVVDSRGNGGSGRPRGPESYTMDQLVADLVAVLDATGTARAVAVGLSAGGRQVLELAAAHPDRVAGVVAIAPTMIFDVPGYDDVRDSYEGEQKINRHYIAKEYADFAAFFLGACYSDPHSIKPWEDAVSWAAGTTPEVLIDFFDGLGRPTIDEARETCSRVRCPVLVLHGDDDLMVPVSLGEQVAEWTGGTFVRLRGAGHVPTGRDPVRTNLLIRDFADTVTGRVRAPRSWTPARNRPRRALFLSSPIGLGHARRDLAIADELRALRPDVEIEWLAQHPVTEVLAARGERIHPASRWLASESGHVESECGEHDLNVFEAVRSMDEILVANFHVLDEIARTEHHDLLVGDEAWDLDHHLHENPELKRSAYAWLTDFVGVLPMPDAPDREAGLTADQNAQMIEQVERYPRLRDAALFVGDLDDVVPDAFGPGLPSIRDWTADHYAFPGYVTGFTPIADADRAGIREELGWADGEPVCLLTAGGTGVGLPLLRRVLEAVPLAARRVDGLRTVVVTGPRIDPATLPPTPGVEVHGWVPDLYRRLAACDLGITHGGLTTTMELTANRRPFLYVPLRRHFEQNLHVPHRLARHRAGRRMDWDGLDPDVLADAIASEIGREVDHAPVDPGGAARVAVRLAELL</sequence>
<dbReference type="PRINTS" id="PR00111">
    <property type="entry name" value="ABHYDROLASE"/>
</dbReference>
<dbReference type="InterPro" id="IPR050471">
    <property type="entry name" value="AB_hydrolase"/>
</dbReference>
<dbReference type="InterPro" id="IPR007235">
    <property type="entry name" value="Glyco_trans_28_C"/>
</dbReference>
<dbReference type="RefSeq" id="WP_132425741.1">
    <property type="nucleotide sequence ID" value="NZ_SMFZ01000001.1"/>
</dbReference>
<dbReference type="EMBL" id="SMFZ01000001">
    <property type="protein sequence ID" value="TCK27266.1"/>
    <property type="molecule type" value="Genomic_DNA"/>
</dbReference>
<dbReference type="PANTHER" id="PTHR43433">
    <property type="entry name" value="HYDROLASE, ALPHA/BETA FOLD FAMILY PROTEIN"/>
    <property type="match status" value="1"/>
</dbReference>
<dbReference type="SUPFAM" id="SSF53474">
    <property type="entry name" value="alpha/beta-Hydrolases"/>
    <property type="match status" value="1"/>
</dbReference>
<evidence type="ECO:0000259" key="1">
    <source>
        <dbReference type="Pfam" id="PF00561"/>
    </source>
</evidence>
<dbReference type="Gene3D" id="3.40.50.1820">
    <property type="entry name" value="alpha/beta hydrolase"/>
    <property type="match status" value="1"/>
</dbReference>
<evidence type="ECO:0000259" key="2">
    <source>
        <dbReference type="Pfam" id="PF04101"/>
    </source>
</evidence>
<feature type="domain" description="Glycosyl transferase family 28 C-terminal" evidence="2">
    <location>
        <begin position="538"/>
        <end position="666"/>
    </location>
</feature>
<feature type="domain" description="AB hydrolase-1" evidence="1">
    <location>
        <begin position="37"/>
        <end position="259"/>
    </location>
</feature>
<name>A0A4V2PJ58_PSEEN</name>
<gene>
    <name evidence="3" type="ORF">EV378_3133</name>
</gene>
<dbReference type="PANTHER" id="PTHR43433:SF5">
    <property type="entry name" value="AB HYDROLASE-1 DOMAIN-CONTAINING PROTEIN"/>
    <property type="match status" value="1"/>
</dbReference>
<dbReference type="InterPro" id="IPR000073">
    <property type="entry name" value="AB_hydrolase_1"/>
</dbReference>
<dbReference type="Proteomes" id="UP000295560">
    <property type="component" value="Unassembled WGS sequence"/>
</dbReference>